<evidence type="ECO:0000256" key="1">
    <source>
        <dbReference type="SAM" id="MobiDB-lite"/>
    </source>
</evidence>
<proteinExistence type="predicted"/>
<reference evidence="2" key="1">
    <citation type="submission" date="2020-06" db="EMBL/GenBank/DDBJ databases">
        <authorList>
            <consortium name="Plant Systems Biology data submission"/>
        </authorList>
    </citation>
    <scope>NUCLEOTIDE SEQUENCE</scope>
    <source>
        <strain evidence="2">D6</strain>
    </source>
</reference>
<dbReference type="EMBL" id="CAICTM010000391">
    <property type="protein sequence ID" value="CAB9509502.1"/>
    <property type="molecule type" value="Genomic_DNA"/>
</dbReference>
<feature type="compositionally biased region" description="Polar residues" evidence="1">
    <location>
        <begin position="1"/>
        <end position="17"/>
    </location>
</feature>
<protein>
    <submittedName>
        <fullName evidence="2">Uncharacterized protein</fullName>
    </submittedName>
</protein>
<comment type="caution">
    <text evidence="2">The sequence shown here is derived from an EMBL/GenBank/DDBJ whole genome shotgun (WGS) entry which is preliminary data.</text>
</comment>
<keyword evidence="3" id="KW-1185">Reference proteome</keyword>
<gene>
    <name evidence="2" type="ORF">SEMRO_392_G133360.1</name>
</gene>
<dbReference type="Proteomes" id="UP001153069">
    <property type="component" value="Unassembled WGS sequence"/>
</dbReference>
<sequence>MSGRTTQAESRGRSTSPSERKLNRRANTRRSGSVSRLADLLREDAEPTATRTGRGRSREQETGRSRSRSQSVTRILGRLQIEASINQEHIEKNEEPQLSSKKNNRRARRNVSSTQPEKNPLRRTLSKEMDRRRSVRQMAIIEIQARERNQEAIFEKALSRQRGQTKPDTKKPCSLSPTTDLARRSKRKTKGSKPVCSVGSEKSVTRLRTSLAIRKLGEMSDSLHGSWAESSMVLSCSGSEGSSNSILEQAQRMKSLSERFHDSNKKLQKKGLDPTVAPPKRLSKDIPMLQFQ</sequence>
<accession>A0A9N8HE79</accession>
<feature type="compositionally biased region" description="Basic and acidic residues" evidence="1">
    <location>
        <begin position="255"/>
        <end position="265"/>
    </location>
</feature>
<name>A0A9N8HE79_9STRA</name>
<evidence type="ECO:0000313" key="2">
    <source>
        <dbReference type="EMBL" id="CAB9509502.1"/>
    </source>
</evidence>
<feature type="region of interest" description="Disordered" evidence="1">
    <location>
        <begin position="250"/>
        <end position="292"/>
    </location>
</feature>
<evidence type="ECO:0000313" key="3">
    <source>
        <dbReference type="Proteomes" id="UP001153069"/>
    </source>
</evidence>
<dbReference type="AlphaFoldDB" id="A0A9N8HE79"/>
<feature type="region of interest" description="Disordered" evidence="1">
    <location>
        <begin position="1"/>
        <end position="131"/>
    </location>
</feature>
<organism evidence="2 3">
    <name type="scientific">Seminavis robusta</name>
    <dbReference type="NCBI Taxonomy" id="568900"/>
    <lineage>
        <taxon>Eukaryota</taxon>
        <taxon>Sar</taxon>
        <taxon>Stramenopiles</taxon>
        <taxon>Ochrophyta</taxon>
        <taxon>Bacillariophyta</taxon>
        <taxon>Bacillariophyceae</taxon>
        <taxon>Bacillariophycidae</taxon>
        <taxon>Naviculales</taxon>
        <taxon>Naviculaceae</taxon>
        <taxon>Seminavis</taxon>
    </lineage>
</organism>
<feature type="region of interest" description="Disordered" evidence="1">
    <location>
        <begin position="157"/>
        <end position="200"/>
    </location>
</feature>